<dbReference type="SUPFAM" id="SSF58104">
    <property type="entry name" value="Methyl-accepting chemotaxis protein (MCP) signaling domain"/>
    <property type="match status" value="1"/>
</dbReference>
<dbReference type="Proteomes" id="UP000019063">
    <property type="component" value="Unassembled WGS sequence"/>
</dbReference>
<proteinExistence type="predicted"/>
<dbReference type="GO" id="GO:0016020">
    <property type="term" value="C:membrane"/>
    <property type="evidence" value="ECO:0007669"/>
    <property type="project" value="InterPro"/>
</dbReference>
<reference evidence="4 5" key="1">
    <citation type="journal article" date="2014" name="Antonie Van Leeuwenhoek">
        <title>Roseivivax atlanticus sp. nov., isolated from surface seawater of the Atlantic Ocean.</title>
        <authorList>
            <person name="Li G."/>
            <person name="Lai Q."/>
            <person name="Liu X."/>
            <person name="Sun F."/>
            <person name="Shao Z."/>
        </authorList>
    </citation>
    <scope>NUCLEOTIDE SEQUENCE [LARGE SCALE GENOMIC DNA]</scope>
    <source>
        <strain evidence="4 5">22II-s10s</strain>
    </source>
</reference>
<dbReference type="InterPro" id="IPR004089">
    <property type="entry name" value="MCPsignal_dom"/>
</dbReference>
<dbReference type="Gene3D" id="1.10.287.950">
    <property type="entry name" value="Methyl-accepting chemotaxis protein"/>
    <property type="match status" value="1"/>
</dbReference>
<dbReference type="STRING" id="1379903.ATO8_04701"/>
<accession>W4HN73</accession>
<dbReference type="eggNOG" id="COG0840">
    <property type="taxonomic scope" value="Bacteria"/>
</dbReference>
<dbReference type="GO" id="GO:0007165">
    <property type="term" value="P:signal transduction"/>
    <property type="evidence" value="ECO:0007669"/>
    <property type="project" value="UniProtKB-KW"/>
</dbReference>
<dbReference type="AlphaFoldDB" id="W4HN73"/>
<dbReference type="PANTHER" id="PTHR32089:SF112">
    <property type="entry name" value="LYSOZYME-LIKE PROTEIN-RELATED"/>
    <property type="match status" value="1"/>
</dbReference>
<keyword evidence="5" id="KW-1185">Reference proteome</keyword>
<keyword evidence="1 2" id="KW-0807">Transducer</keyword>
<dbReference type="SMART" id="SM00283">
    <property type="entry name" value="MA"/>
    <property type="match status" value="1"/>
</dbReference>
<evidence type="ECO:0000313" key="5">
    <source>
        <dbReference type="Proteomes" id="UP000019063"/>
    </source>
</evidence>
<dbReference type="PATRIC" id="fig|1317118.6.peg.973"/>
<dbReference type="RefSeq" id="WP_043842429.1">
    <property type="nucleotide sequence ID" value="NZ_AQQW01000002.1"/>
</dbReference>
<organism evidence="4 5">
    <name type="scientific">Roseivivax marinus</name>
    <dbReference type="NCBI Taxonomy" id="1379903"/>
    <lineage>
        <taxon>Bacteria</taxon>
        <taxon>Pseudomonadati</taxon>
        <taxon>Pseudomonadota</taxon>
        <taxon>Alphaproteobacteria</taxon>
        <taxon>Rhodobacterales</taxon>
        <taxon>Roseobacteraceae</taxon>
        <taxon>Roseivivax</taxon>
    </lineage>
</organism>
<comment type="caution">
    <text evidence="4">The sequence shown here is derived from an EMBL/GenBank/DDBJ whole genome shotgun (WGS) entry which is preliminary data.</text>
</comment>
<gene>
    <name evidence="4" type="ORF">ATO8_04701</name>
</gene>
<sequence>MEHDRRLSIRRDRDADAEALLSTLTNDAVTLGHELVSIHGVMSDLDARRAGQLEELRLVRVALTRLEEATRTVSERTARGRDTARSAQQDVRQSIAILSDTGTSSRTLAEWVQSVRAGSDDVDDMLLAVGRSNDQIASIASQVNILAMNAKIEAARAGQAGTGFAIVAEAINELSQKTARAAADVSGTVTRMSEWMHSLREGAVTTSQAATHLLGRSEETDSALSRIDDNVSALHRAMDEIGAEMGSTDTAVASLAPAIEGMIAAQDETAGAIAGATRAGERLVDVSEGILQKSVRLGGAAADGEKIALVAELAARIGAAFEEAVLAGRISEAELFDARYRPVPETDPQQVVTAFTELTDRLLPPIQEPVLDLPGVVFCAAVDRNGYLPTHNRKFSQPQGADPVWNASHARNRRIFDDRVGLKAGRNRDPFLLQIYRRDMGGGQFAMMKDLSAPIEVNGRHWGALRLAYRL</sequence>
<name>W4HN73_9RHOB</name>
<dbReference type="Pfam" id="PF00015">
    <property type="entry name" value="MCPsignal"/>
    <property type="match status" value="1"/>
</dbReference>
<feature type="domain" description="Methyl-accepting transducer" evidence="3">
    <location>
        <begin position="27"/>
        <end position="270"/>
    </location>
</feature>
<evidence type="ECO:0000313" key="4">
    <source>
        <dbReference type="EMBL" id="ETW14164.1"/>
    </source>
</evidence>
<protein>
    <submittedName>
        <fullName evidence="4">Methyl-accepting chemotaxis protein-like protein</fullName>
    </submittedName>
</protein>
<evidence type="ECO:0000256" key="1">
    <source>
        <dbReference type="ARBA" id="ARBA00023224"/>
    </source>
</evidence>
<evidence type="ECO:0000256" key="2">
    <source>
        <dbReference type="PROSITE-ProRule" id="PRU00284"/>
    </source>
</evidence>
<evidence type="ECO:0000259" key="3">
    <source>
        <dbReference type="PROSITE" id="PS50111"/>
    </source>
</evidence>
<dbReference type="EMBL" id="AQQW01000002">
    <property type="protein sequence ID" value="ETW14164.1"/>
    <property type="molecule type" value="Genomic_DNA"/>
</dbReference>
<dbReference type="PANTHER" id="PTHR32089">
    <property type="entry name" value="METHYL-ACCEPTING CHEMOTAXIS PROTEIN MCPB"/>
    <property type="match status" value="1"/>
</dbReference>
<dbReference type="PROSITE" id="PS50111">
    <property type="entry name" value="CHEMOTAXIS_TRANSDUC_2"/>
    <property type="match status" value="1"/>
</dbReference>